<dbReference type="Proteomes" id="UP000008635">
    <property type="component" value="Chromosome"/>
</dbReference>
<protein>
    <submittedName>
        <fullName evidence="2">Branched-chain amino acid transport</fullName>
    </submittedName>
</protein>
<dbReference type="HOGENOM" id="CLU_178311_0_0_0"/>
<dbReference type="AlphaFoldDB" id="E8U3K1"/>
<sequence length="97" mass="10601" precursor="true">MSAVWIILGMWAITFATRFVGLRLSGWSLTPFWRAFLEFVPPSVFAALVVPSSVNAPDWPVRLVALALAGVALWRTGALWVGLLVGMGAYWALRAVL</sequence>
<dbReference type="OrthoDB" id="69755at2"/>
<reference evidence="2 3" key="1">
    <citation type="journal article" date="2011" name="Stand. Genomic Sci.">
        <title>Complete genome sequence of Deinococcus maricopensis type strain (LB-34).</title>
        <authorList>
            <person name="Pukall R."/>
            <person name="Zeytun A."/>
            <person name="Lucas S."/>
            <person name="Lapidus A."/>
            <person name="Hammon N."/>
            <person name="Deshpande S."/>
            <person name="Nolan M."/>
            <person name="Cheng J.F."/>
            <person name="Pitluck S."/>
            <person name="Liolios K."/>
            <person name="Pagani I."/>
            <person name="Mikhailova N."/>
            <person name="Ivanova N."/>
            <person name="Mavromatis K."/>
            <person name="Pati A."/>
            <person name="Tapia R."/>
            <person name="Han C."/>
            <person name="Goodwin L."/>
            <person name="Chen A."/>
            <person name="Palaniappan K."/>
            <person name="Land M."/>
            <person name="Hauser L."/>
            <person name="Chang Y.J."/>
            <person name="Jeffries C.D."/>
            <person name="Brambilla E.M."/>
            <person name="Rohde M."/>
            <person name="Goker M."/>
            <person name="Detter J.C."/>
            <person name="Woyke T."/>
            <person name="Bristow J."/>
            <person name="Eisen J.A."/>
            <person name="Markowitz V."/>
            <person name="Hugenholtz P."/>
            <person name="Kyrpides N.C."/>
            <person name="Klenk H.P."/>
        </authorList>
    </citation>
    <scope>NUCLEOTIDE SEQUENCE [LARGE SCALE GENOMIC DNA]</scope>
    <source>
        <strain evidence="3">DSM 21211 / LMG 22137 / NRRL B-23946 / LB-34</strain>
    </source>
</reference>
<keyword evidence="1" id="KW-1133">Transmembrane helix</keyword>
<proteinExistence type="predicted"/>
<evidence type="ECO:0000313" key="3">
    <source>
        <dbReference type="Proteomes" id="UP000008635"/>
    </source>
</evidence>
<dbReference type="EMBL" id="CP002454">
    <property type="protein sequence ID" value="ADV68625.1"/>
    <property type="molecule type" value="Genomic_DNA"/>
</dbReference>
<dbReference type="Pfam" id="PF05437">
    <property type="entry name" value="AzlD"/>
    <property type="match status" value="1"/>
</dbReference>
<organism evidence="2 3">
    <name type="scientific">Deinococcus maricopensis (strain DSM 21211 / LMG 22137 / NRRL B-23946 / LB-34)</name>
    <dbReference type="NCBI Taxonomy" id="709986"/>
    <lineage>
        <taxon>Bacteria</taxon>
        <taxon>Thermotogati</taxon>
        <taxon>Deinococcota</taxon>
        <taxon>Deinococci</taxon>
        <taxon>Deinococcales</taxon>
        <taxon>Deinococcaceae</taxon>
        <taxon>Deinococcus</taxon>
    </lineage>
</organism>
<keyword evidence="3" id="KW-1185">Reference proteome</keyword>
<name>E8U3K1_DEIML</name>
<dbReference type="RefSeq" id="WP_013558128.1">
    <property type="nucleotide sequence ID" value="NC_014958.1"/>
</dbReference>
<feature type="transmembrane region" description="Helical" evidence="1">
    <location>
        <begin position="63"/>
        <end position="93"/>
    </location>
</feature>
<keyword evidence="1" id="KW-0812">Transmembrane</keyword>
<reference evidence="3" key="2">
    <citation type="submission" date="2011-01" db="EMBL/GenBank/DDBJ databases">
        <title>The complete genome of Deinococcus maricopensis DSM 21211.</title>
        <authorList>
            <consortium name="US DOE Joint Genome Institute (JGI-PGF)"/>
            <person name="Lucas S."/>
            <person name="Copeland A."/>
            <person name="Lapidus A."/>
            <person name="Goodwin L."/>
            <person name="Pitluck S."/>
            <person name="Kyrpides N."/>
            <person name="Mavromatis K."/>
            <person name="Pagani I."/>
            <person name="Ivanova N."/>
            <person name="Ovchinnikova G."/>
            <person name="Zeytun A."/>
            <person name="Detter J.C."/>
            <person name="Han C."/>
            <person name="Land M."/>
            <person name="Hauser L."/>
            <person name="Markowitz V."/>
            <person name="Cheng J.-F."/>
            <person name="Hugenholtz P."/>
            <person name="Woyke T."/>
            <person name="Wu D."/>
            <person name="Pukall R."/>
            <person name="Gehrich-Schroeter G."/>
            <person name="Brambilla E."/>
            <person name="Klenk H.-P."/>
            <person name="Eisen J.A."/>
        </authorList>
    </citation>
    <scope>NUCLEOTIDE SEQUENCE [LARGE SCALE GENOMIC DNA]</scope>
    <source>
        <strain evidence="3">DSM 21211 / LMG 22137 / NRRL B-23946 / LB-34</strain>
    </source>
</reference>
<gene>
    <name evidence="2" type="ordered locus">Deima_2996</name>
</gene>
<dbReference type="InterPro" id="IPR008407">
    <property type="entry name" value="Brnchd-chn_aa_trnsp_AzlD"/>
</dbReference>
<evidence type="ECO:0000313" key="2">
    <source>
        <dbReference type="EMBL" id="ADV68625.1"/>
    </source>
</evidence>
<dbReference type="STRING" id="709986.Deima_2996"/>
<keyword evidence="1" id="KW-0472">Membrane</keyword>
<accession>E8U3K1</accession>
<evidence type="ECO:0000256" key="1">
    <source>
        <dbReference type="SAM" id="Phobius"/>
    </source>
</evidence>
<dbReference type="KEGG" id="dmr:Deima_2996"/>
<dbReference type="eggNOG" id="COG4392">
    <property type="taxonomic scope" value="Bacteria"/>
</dbReference>